<evidence type="ECO:0000313" key="4">
    <source>
        <dbReference type="EMBL" id="AZL67991.1"/>
    </source>
</evidence>
<dbReference type="PANTHER" id="PTHR23028:SF53">
    <property type="entry name" value="ACYL_TRANSF_3 DOMAIN-CONTAINING PROTEIN"/>
    <property type="match status" value="1"/>
</dbReference>
<reference evidence="4 5" key="1">
    <citation type="submission" date="2018-12" db="EMBL/GenBank/DDBJ databases">
        <authorList>
            <person name="Li S."/>
            <person name="Yang R."/>
            <person name="Chen G."/>
            <person name="Zou L."/>
            <person name="Zhang C."/>
            <person name="Chen Y."/>
            <person name="Liu Z."/>
            <person name="Li Y."/>
            <person name="Yan Y."/>
            <person name="Huang M."/>
            <person name="Chen T."/>
        </authorList>
    </citation>
    <scope>NUCLEOTIDE SEQUENCE [LARGE SCALE GENOMIC DNA]</scope>
    <source>
        <strain evidence="4 5">1257</strain>
    </source>
</reference>
<keyword evidence="1" id="KW-0812">Transmembrane</keyword>
<feature type="transmembrane region" description="Helical" evidence="1">
    <location>
        <begin position="369"/>
        <end position="390"/>
    </location>
</feature>
<dbReference type="Pfam" id="PF19040">
    <property type="entry name" value="SGNH"/>
    <property type="match status" value="1"/>
</dbReference>
<feature type="transmembrane region" description="Helical" evidence="1">
    <location>
        <begin position="254"/>
        <end position="273"/>
    </location>
</feature>
<name>A0A3S8UI89_9PSED</name>
<dbReference type="Pfam" id="PF01757">
    <property type="entry name" value="Acyl_transf_3"/>
    <property type="match status" value="1"/>
</dbReference>
<sequence>MTKGLYDTRRQPGPCPGRRLRCSPWKLLCPAGPLAGTLRAAWILKAIGRELRTTTVSNDKSYPLTPHDVSNVLPPSGATTTQPAQGTARTVDYRADIDGLRAIAVLLVLVFHGGLTLFPSGFIGVDIFFVISGYLTSSIILRSMEKGTFTFSGFYARRIWRLQPAVLALLVGTLAVATVLYLPDDYVNFLKSEKYTSLLLSNQYFGKATGGYATADAATLLLMHTWSLAIEWQWYIVLPLGLWLLNRSLSKRQLGYACVLLTLLSFGAALYISKAFYGHGYYFFTARIFELMIGSCVAVLGNGRKQPGKVMASAIALVAMLVIVLTALQVIPVASYPDHHALLVCLATAALLFVGPSSITSRLLSSRPVVLIGLISYSLYLWHWPIIATVNYLGMEKTPTVIASYFALTFALATLSYLLVEKPLRHSRLGFTKTLVLMLIVPAIGLSALHAAGKKADGWPARFDYGTNGVLTRLKAAEVPHREKCLEGARDGSDERCAMGDVQSLTKALLIGDSFSNQEWGFIDTLAKDANISVMAQSFSACLTLPGVYLYDWYKFKELYVTCHAASADYYQLIKQNQYKYVMLGQIWENYVNTDRVVNSLEDERTEALSNQRLKAALLEGLQVIREAGAIPVIVKANMLMPANVNNCVYRNIKMRGMFGVAAESAHCNQQPWDGVEEPKLTALFKAAQEAYPELIIIDPKDAQCRDGACLMAIDGVPVYRDIGHITDYASYWFGQQYLQHKGNPFLQPARQ</sequence>
<dbReference type="InterPro" id="IPR050879">
    <property type="entry name" value="Acyltransferase_3"/>
</dbReference>
<feature type="transmembrane region" description="Helical" evidence="1">
    <location>
        <begin position="402"/>
        <end position="420"/>
    </location>
</feature>
<dbReference type="GO" id="GO:0016747">
    <property type="term" value="F:acyltransferase activity, transferring groups other than amino-acyl groups"/>
    <property type="evidence" value="ECO:0007669"/>
    <property type="project" value="InterPro"/>
</dbReference>
<dbReference type="InterPro" id="IPR043968">
    <property type="entry name" value="SGNH"/>
</dbReference>
<feature type="transmembrane region" description="Helical" evidence="1">
    <location>
        <begin position="99"/>
        <end position="115"/>
    </location>
</feature>
<evidence type="ECO:0000259" key="2">
    <source>
        <dbReference type="Pfam" id="PF01757"/>
    </source>
</evidence>
<accession>A0A3S8UI89</accession>
<feature type="transmembrane region" description="Helical" evidence="1">
    <location>
        <begin position="121"/>
        <end position="141"/>
    </location>
</feature>
<keyword evidence="4" id="KW-0808">Transferase</keyword>
<keyword evidence="4" id="KW-0012">Acyltransferase</keyword>
<feature type="transmembrane region" description="Helical" evidence="1">
    <location>
        <begin position="226"/>
        <end position="245"/>
    </location>
</feature>
<protein>
    <submittedName>
        <fullName evidence="4">Acyltransferase</fullName>
    </submittedName>
</protein>
<dbReference type="PANTHER" id="PTHR23028">
    <property type="entry name" value="ACETYLTRANSFERASE"/>
    <property type="match status" value="1"/>
</dbReference>
<feature type="transmembrane region" description="Helical" evidence="1">
    <location>
        <begin position="432"/>
        <end position="452"/>
    </location>
</feature>
<feature type="domain" description="Acyltransferase 3" evidence="2">
    <location>
        <begin position="95"/>
        <end position="417"/>
    </location>
</feature>
<dbReference type="GO" id="GO:0009103">
    <property type="term" value="P:lipopolysaccharide biosynthetic process"/>
    <property type="evidence" value="ECO:0007669"/>
    <property type="project" value="TreeGrafter"/>
</dbReference>
<feature type="transmembrane region" description="Helical" evidence="1">
    <location>
        <begin position="279"/>
        <end position="300"/>
    </location>
</feature>
<evidence type="ECO:0000313" key="5">
    <source>
        <dbReference type="Proteomes" id="UP000268230"/>
    </source>
</evidence>
<dbReference type="GO" id="GO:0016020">
    <property type="term" value="C:membrane"/>
    <property type="evidence" value="ECO:0007669"/>
    <property type="project" value="TreeGrafter"/>
</dbReference>
<proteinExistence type="predicted"/>
<evidence type="ECO:0000256" key="1">
    <source>
        <dbReference type="SAM" id="Phobius"/>
    </source>
</evidence>
<dbReference type="AlphaFoldDB" id="A0A3S8UI89"/>
<feature type="transmembrane region" description="Helical" evidence="1">
    <location>
        <begin position="340"/>
        <end position="357"/>
    </location>
</feature>
<gene>
    <name evidence="4" type="ORF">EJA05_09675</name>
</gene>
<dbReference type="EMBL" id="CP034338">
    <property type="protein sequence ID" value="AZL67991.1"/>
    <property type="molecule type" value="Genomic_DNA"/>
</dbReference>
<dbReference type="InterPro" id="IPR002656">
    <property type="entry name" value="Acyl_transf_3_dom"/>
</dbReference>
<feature type="transmembrane region" description="Helical" evidence="1">
    <location>
        <begin position="162"/>
        <end position="182"/>
    </location>
</feature>
<dbReference type="OrthoDB" id="9767863at2"/>
<keyword evidence="1" id="KW-1133">Transmembrane helix</keyword>
<evidence type="ECO:0000259" key="3">
    <source>
        <dbReference type="Pfam" id="PF19040"/>
    </source>
</evidence>
<keyword evidence="1" id="KW-0472">Membrane</keyword>
<feature type="transmembrane region" description="Helical" evidence="1">
    <location>
        <begin position="312"/>
        <end position="334"/>
    </location>
</feature>
<dbReference type="KEGG" id="pory:EJA05_09675"/>
<dbReference type="Proteomes" id="UP000268230">
    <property type="component" value="Chromosome"/>
</dbReference>
<feature type="domain" description="SGNH" evidence="3">
    <location>
        <begin position="485"/>
        <end position="739"/>
    </location>
</feature>
<organism evidence="4 5">
    <name type="scientific">Pseudomonas entomophila</name>
    <dbReference type="NCBI Taxonomy" id="312306"/>
    <lineage>
        <taxon>Bacteria</taxon>
        <taxon>Pseudomonadati</taxon>
        <taxon>Pseudomonadota</taxon>
        <taxon>Gammaproteobacteria</taxon>
        <taxon>Pseudomonadales</taxon>
        <taxon>Pseudomonadaceae</taxon>
        <taxon>Pseudomonas</taxon>
    </lineage>
</organism>